<dbReference type="EMBL" id="JADFTS010000003">
    <property type="protein sequence ID" value="KAF9614795.1"/>
    <property type="molecule type" value="Genomic_DNA"/>
</dbReference>
<reference evidence="2 3" key="1">
    <citation type="submission" date="2020-10" db="EMBL/GenBank/DDBJ databases">
        <title>The Coptis chinensis genome and diversification of protoberbering-type alkaloids.</title>
        <authorList>
            <person name="Wang B."/>
            <person name="Shu S."/>
            <person name="Song C."/>
            <person name="Liu Y."/>
        </authorList>
    </citation>
    <scope>NUCLEOTIDE SEQUENCE [LARGE SCALE GENOMIC DNA]</scope>
    <source>
        <strain evidence="2">HL-2020</strain>
        <tissue evidence="2">Leaf</tissue>
    </source>
</reference>
<comment type="caution">
    <text evidence="2">The sequence shown here is derived from an EMBL/GenBank/DDBJ whole genome shotgun (WGS) entry which is preliminary data.</text>
</comment>
<keyword evidence="3" id="KW-1185">Reference proteome</keyword>
<feature type="compositionally biased region" description="Basic residues" evidence="1">
    <location>
        <begin position="160"/>
        <end position="169"/>
    </location>
</feature>
<name>A0A835I9E1_9MAGN</name>
<proteinExistence type="predicted"/>
<evidence type="ECO:0000256" key="1">
    <source>
        <dbReference type="SAM" id="MobiDB-lite"/>
    </source>
</evidence>
<dbReference type="Proteomes" id="UP000631114">
    <property type="component" value="Unassembled WGS sequence"/>
</dbReference>
<feature type="region of interest" description="Disordered" evidence="1">
    <location>
        <begin position="113"/>
        <end position="169"/>
    </location>
</feature>
<feature type="compositionally biased region" description="Basic and acidic residues" evidence="1">
    <location>
        <begin position="148"/>
        <end position="159"/>
    </location>
</feature>
<sequence length="169" mass="19273">MAATTPYKTKAGEEHKSRIELQKQMANLKQVMIEEKKAQMEMLTSSTKREKVMENVKYKYLYEIRSGNENLKQKNSLSPIENNVTGLVSTPIEVENQKEPHVEECDEIAKAAKNGEDSSVPNHQEGLVSNESRQLPVLDPVILQTKGRPKDALKNENTSRSKRWKPLLR</sequence>
<evidence type="ECO:0000313" key="2">
    <source>
        <dbReference type="EMBL" id="KAF9614795.1"/>
    </source>
</evidence>
<organism evidence="2 3">
    <name type="scientific">Coptis chinensis</name>
    <dbReference type="NCBI Taxonomy" id="261450"/>
    <lineage>
        <taxon>Eukaryota</taxon>
        <taxon>Viridiplantae</taxon>
        <taxon>Streptophyta</taxon>
        <taxon>Embryophyta</taxon>
        <taxon>Tracheophyta</taxon>
        <taxon>Spermatophyta</taxon>
        <taxon>Magnoliopsida</taxon>
        <taxon>Ranunculales</taxon>
        <taxon>Ranunculaceae</taxon>
        <taxon>Coptidoideae</taxon>
        <taxon>Coptis</taxon>
    </lineage>
</organism>
<gene>
    <name evidence="2" type="ORF">IFM89_020649</name>
</gene>
<dbReference type="AlphaFoldDB" id="A0A835I9E1"/>
<accession>A0A835I9E1</accession>
<protein>
    <submittedName>
        <fullName evidence="2">Uncharacterized protein</fullName>
    </submittedName>
</protein>
<feature type="compositionally biased region" description="Polar residues" evidence="1">
    <location>
        <begin position="117"/>
        <end position="133"/>
    </location>
</feature>
<dbReference type="OrthoDB" id="1634817at2759"/>
<evidence type="ECO:0000313" key="3">
    <source>
        <dbReference type="Proteomes" id="UP000631114"/>
    </source>
</evidence>